<dbReference type="AlphaFoldDB" id="A0A4C1YF25"/>
<accession>A0A4C1YF25</accession>
<protein>
    <submittedName>
        <fullName evidence="1">Uncharacterized protein</fullName>
    </submittedName>
</protein>
<keyword evidence="2" id="KW-1185">Reference proteome</keyword>
<gene>
    <name evidence="1" type="ORF">EVAR_56282_1</name>
</gene>
<evidence type="ECO:0000313" key="1">
    <source>
        <dbReference type="EMBL" id="GBP74991.1"/>
    </source>
</evidence>
<name>A0A4C1YF25_EUMVA</name>
<evidence type="ECO:0000313" key="2">
    <source>
        <dbReference type="Proteomes" id="UP000299102"/>
    </source>
</evidence>
<organism evidence="1 2">
    <name type="scientific">Eumeta variegata</name>
    <name type="common">Bagworm moth</name>
    <name type="synonym">Eumeta japonica</name>
    <dbReference type="NCBI Taxonomy" id="151549"/>
    <lineage>
        <taxon>Eukaryota</taxon>
        <taxon>Metazoa</taxon>
        <taxon>Ecdysozoa</taxon>
        <taxon>Arthropoda</taxon>
        <taxon>Hexapoda</taxon>
        <taxon>Insecta</taxon>
        <taxon>Pterygota</taxon>
        <taxon>Neoptera</taxon>
        <taxon>Endopterygota</taxon>
        <taxon>Lepidoptera</taxon>
        <taxon>Glossata</taxon>
        <taxon>Ditrysia</taxon>
        <taxon>Tineoidea</taxon>
        <taxon>Psychidae</taxon>
        <taxon>Oiketicinae</taxon>
        <taxon>Eumeta</taxon>
    </lineage>
</organism>
<proteinExistence type="predicted"/>
<dbReference type="EMBL" id="BGZK01001231">
    <property type="protein sequence ID" value="GBP74991.1"/>
    <property type="molecule type" value="Genomic_DNA"/>
</dbReference>
<reference evidence="1 2" key="1">
    <citation type="journal article" date="2019" name="Commun. Biol.">
        <title>The bagworm genome reveals a unique fibroin gene that provides high tensile strength.</title>
        <authorList>
            <person name="Kono N."/>
            <person name="Nakamura H."/>
            <person name="Ohtoshi R."/>
            <person name="Tomita M."/>
            <person name="Numata K."/>
            <person name="Arakawa K."/>
        </authorList>
    </citation>
    <scope>NUCLEOTIDE SEQUENCE [LARGE SCALE GENOMIC DNA]</scope>
</reference>
<dbReference type="Proteomes" id="UP000299102">
    <property type="component" value="Unassembled WGS sequence"/>
</dbReference>
<comment type="caution">
    <text evidence="1">The sequence shown here is derived from an EMBL/GenBank/DDBJ whole genome shotgun (WGS) entry which is preliminary data.</text>
</comment>
<sequence length="75" mass="8133">MRSVQAYGVVQRRVDVHAALSTPVTLDTGYNFSKGLTLRARRRVSEAPVETSRSAGGPALIRRVASPVKRPNVMA</sequence>